<proteinExistence type="predicted"/>
<dbReference type="EMBL" id="JANBPG010000580">
    <property type="protein sequence ID" value="KAJ1895339.1"/>
    <property type="molecule type" value="Genomic_DNA"/>
</dbReference>
<evidence type="ECO:0000313" key="1">
    <source>
        <dbReference type="EMBL" id="KAJ1895339.1"/>
    </source>
</evidence>
<name>A0ACC1IL32_9FUNG</name>
<accession>A0ACC1IL32</accession>
<keyword evidence="2" id="KW-1185">Reference proteome</keyword>
<evidence type="ECO:0000313" key="2">
    <source>
        <dbReference type="Proteomes" id="UP001150581"/>
    </source>
</evidence>
<organism evidence="1 2">
    <name type="scientific">Kickxella alabastrina</name>
    <dbReference type="NCBI Taxonomy" id="61397"/>
    <lineage>
        <taxon>Eukaryota</taxon>
        <taxon>Fungi</taxon>
        <taxon>Fungi incertae sedis</taxon>
        <taxon>Zoopagomycota</taxon>
        <taxon>Kickxellomycotina</taxon>
        <taxon>Kickxellomycetes</taxon>
        <taxon>Kickxellales</taxon>
        <taxon>Kickxellaceae</taxon>
        <taxon>Kickxella</taxon>
    </lineage>
</organism>
<dbReference type="Proteomes" id="UP001150581">
    <property type="component" value="Unassembled WGS sequence"/>
</dbReference>
<sequence length="122" mass="14435">MTAKPIIDIQVVVINFNNLRSCVTGLRSLRYAYKGECNIAGREYFKKPGYHIHMMQINNAEYTRKKLFVQYLRDNEDAHIEYVNLKRQLANKWAGHREGQYKYTSDKTDFIMGILRKAGWQQ</sequence>
<reference evidence="1" key="1">
    <citation type="submission" date="2022-07" db="EMBL/GenBank/DDBJ databases">
        <title>Phylogenomic reconstructions and comparative analyses of Kickxellomycotina fungi.</title>
        <authorList>
            <person name="Reynolds N.K."/>
            <person name="Stajich J.E."/>
            <person name="Barry K."/>
            <person name="Grigoriev I.V."/>
            <person name="Crous P."/>
            <person name="Smith M.E."/>
        </authorList>
    </citation>
    <scope>NUCLEOTIDE SEQUENCE</scope>
    <source>
        <strain evidence="1">Benny 63K</strain>
    </source>
</reference>
<gene>
    <name evidence="1" type="ORF">LPJ66_004650</name>
</gene>
<protein>
    <submittedName>
        <fullName evidence="1">Uncharacterized protein</fullName>
    </submittedName>
</protein>
<comment type="caution">
    <text evidence="1">The sequence shown here is derived from an EMBL/GenBank/DDBJ whole genome shotgun (WGS) entry which is preliminary data.</text>
</comment>